<evidence type="ECO:0000259" key="1">
    <source>
        <dbReference type="Pfam" id="PF20038"/>
    </source>
</evidence>
<dbReference type="Proteomes" id="UP000295416">
    <property type="component" value="Unassembled WGS sequence"/>
</dbReference>
<protein>
    <recommendedName>
        <fullName evidence="1">Helix-turn-helix domain-containing protein</fullName>
    </recommendedName>
</protein>
<dbReference type="AlphaFoldDB" id="A0A4R2PDM1"/>
<organism evidence="2 3">
    <name type="scientific">Scopulibacillus darangshiensis</name>
    <dbReference type="NCBI Taxonomy" id="442528"/>
    <lineage>
        <taxon>Bacteria</taxon>
        <taxon>Bacillati</taxon>
        <taxon>Bacillota</taxon>
        <taxon>Bacilli</taxon>
        <taxon>Bacillales</taxon>
        <taxon>Sporolactobacillaceae</taxon>
        <taxon>Scopulibacillus</taxon>
    </lineage>
</organism>
<dbReference type="RefSeq" id="WP_132742701.1">
    <property type="nucleotide sequence ID" value="NZ_SLXK01000001.1"/>
</dbReference>
<dbReference type="OrthoDB" id="2679662at2"/>
<name>A0A4R2PDM1_9BACL</name>
<sequence>MSILDQIMGVKEAGELWGLSPDRVKGLCQAGDIEAKKIGKTWIIFKDQPNPKRRNYVRHKETFAVVVKKEDWMDEVEYSDTVYDESEAMELAQKWAEEHKEMYVYIEYHRASDGQKGYLNPSGYDLSGEDWADKYK</sequence>
<feature type="domain" description="Helix-turn-helix" evidence="1">
    <location>
        <begin position="1"/>
        <end position="44"/>
    </location>
</feature>
<comment type="caution">
    <text evidence="2">The sequence shown here is derived from an EMBL/GenBank/DDBJ whole genome shotgun (WGS) entry which is preliminary data.</text>
</comment>
<evidence type="ECO:0000313" key="2">
    <source>
        <dbReference type="EMBL" id="TCP32201.1"/>
    </source>
</evidence>
<dbReference type="Pfam" id="PF20038">
    <property type="entry name" value="HTH_59"/>
    <property type="match status" value="1"/>
</dbReference>
<dbReference type="EMBL" id="SLXK01000001">
    <property type="protein sequence ID" value="TCP32201.1"/>
    <property type="molecule type" value="Genomic_DNA"/>
</dbReference>
<keyword evidence="3" id="KW-1185">Reference proteome</keyword>
<proteinExistence type="predicted"/>
<gene>
    <name evidence="2" type="ORF">EV207_101179</name>
</gene>
<accession>A0A4R2PDM1</accession>
<dbReference type="InterPro" id="IPR045403">
    <property type="entry name" value="HTH_59_Firmicutes_type"/>
</dbReference>
<reference evidence="2 3" key="1">
    <citation type="submission" date="2019-03" db="EMBL/GenBank/DDBJ databases">
        <title>Genomic Encyclopedia of Type Strains, Phase IV (KMG-IV): sequencing the most valuable type-strain genomes for metagenomic binning, comparative biology and taxonomic classification.</title>
        <authorList>
            <person name="Goeker M."/>
        </authorList>
    </citation>
    <scope>NUCLEOTIDE SEQUENCE [LARGE SCALE GENOMIC DNA]</scope>
    <source>
        <strain evidence="2 3">DSM 19377</strain>
    </source>
</reference>
<evidence type="ECO:0000313" key="3">
    <source>
        <dbReference type="Proteomes" id="UP000295416"/>
    </source>
</evidence>